<reference evidence="8 9" key="1">
    <citation type="submission" date="2020-01" db="EMBL/GenBank/DDBJ databases">
        <title>Genomic analysis of Aminipila sp. CBA3637.</title>
        <authorList>
            <person name="Kim Y.B."/>
            <person name="Roh S.W."/>
        </authorList>
    </citation>
    <scope>NUCLEOTIDE SEQUENCE [LARGE SCALE GENOMIC DNA]</scope>
    <source>
        <strain evidence="8 9">CBA3637</strain>
    </source>
</reference>
<comment type="subunit">
    <text evidence="5">Part of the 50S ribosomal subunit; part of the 5S rRNA/L5/L18/L25 subcomplex. Contacts the 5S rRNA. Binds to the 5S rRNA independently of L5 and L18.</text>
</comment>
<sequence length="192" mass="21290">MKDTAVIKIEKRTQCSSGENKRLRKNGYLPGNIFGRGTESTAVIVNRSELRKKISEMGRNAIFTLTLPGEKDFPVIIKEIQISPKGEELHIDFQQVSLSQEIKTDVMLKITGKEALEAQKLISTYQMDFISVKGLPQDIPDSIDIDVSDLHMGSVITVGDIKLPKGITCENNPEHIVITVNQSKIKTVEAIA</sequence>
<feature type="domain" description="Large ribosomal subunit protein bL25 beta" evidence="7">
    <location>
        <begin position="101"/>
        <end position="183"/>
    </location>
</feature>
<dbReference type="HAMAP" id="MF_01334">
    <property type="entry name" value="Ribosomal_bL25_CTC"/>
    <property type="match status" value="1"/>
</dbReference>
<name>A0A6P1MI32_9FIRM</name>
<keyword evidence="9" id="KW-1185">Reference proteome</keyword>
<dbReference type="InterPro" id="IPR020057">
    <property type="entry name" value="Ribosomal_bL25_b-dom"/>
</dbReference>
<dbReference type="KEGG" id="amic:Ami3637_16255"/>
<accession>A0A6P1MI32</accession>
<evidence type="ECO:0000313" key="8">
    <source>
        <dbReference type="EMBL" id="QHI73722.1"/>
    </source>
</evidence>
<dbReference type="RefSeq" id="WP_162363487.1">
    <property type="nucleotide sequence ID" value="NZ_CP047591.1"/>
</dbReference>
<evidence type="ECO:0000259" key="6">
    <source>
        <dbReference type="Pfam" id="PF01386"/>
    </source>
</evidence>
<dbReference type="GO" id="GO:0003735">
    <property type="term" value="F:structural constituent of ribosome"/>
    <property type="evidence" value="ECO:0007669"/>
    <property type="project" value="InterPro"/>
</dbReference>
<dbReference type="AlphaFoldDB" id="A0A6P1MI32"/>
<dbReference type="InterPro" id="IPR037121">
    <property type="entry name" value="Ribosomal_bL25_C"/>
</dbReference>
<protein>
    <recommendedName>
        <fullName evidence="5">Large ribosomal subunit protein bL25</fullName>
    </recommendedName>
    <alternativeName>
        <fullName evidence="5">General stress protein CTC</fullName>
    </alternativeName>
</protein>
<gene>
    <name evidence="5" type="primary">rplY</name>
    <name evidence="5" type="synonym">ctc</name>
    <name evidence="8" type="ORF">Ami3637_16255</name>
</gene>
<proteinExistence type="inferred from homology"/>
<dbReference type="GO" id="GO:0022625">
    <property type="term" value="C:cytosolic large ribosomal subunit"/>
    <property type="evidence" value="ECO:0007669"/>
    <property type="project" value="TreeGrafter"/>
</dbReference>
<evidence type="ECO:0000313" key="9">
    <source>
        <dbReference type="Proteomes" id="UP000463883"/>
    </source>
</evidence>
<dbReference type="CDD" id="cd00495">
    <property type="entry name" value="Ribosomal_L25_TL5_CTC"/>
    <property type="match status" value="1"/>
</dbReference>
<dbReference type="InterPro" id="IPR029751">
    <property type="entry name" value="Ribosomal_L25_dom"/>
</dbReference>
<dbReference type="InterPro" id="IPR001021">
    <property type="entry name" value="Ribosomal_bL25_long"/>
</dbReference>
<keyword evidence="2 5" id="KW-0694">RNA-binding</keyword>
<comment type="similarity">
    <text evidence="5">Belongs to the bacterial ribosomal protein bL25 family. CTC subfamily.</text>
</comment>
<keyword evidence="3 5" id="KW-0689">Ribosomal protein</keyword>
<evidence type="ECO:0000256" key="3">
    <source>
        <dbReference type="ARBA" id="ARBA00022980"/>
    </source>
</evidence>
<evidence type="ECO:0000256" key="5">
    <source>
        <dbReference type="HAMAP-Rule" id="MF_01334"/>
    </source>
</evidence>
<organism evidence="8 9">
    <name type="scientific">Aminipila terrae</name>
    <dbReference type="NCBI Taxonomy" id="2697030"/>
    <lineage>
        <taxon>Bacteria</taxon>
        <taxon>Bacillati</taxon>
        <taxon>Bacillota</taxon>
        <taxon>Clostridia</taxon>
        <taxon>Peptostreptococcales</taxon>
        <taxon>Anaerovoracaceae</taxon>
        <taxon>Aminipila</taxon>
    </lineage>
</organism>
<evidence type="ECO:0000259" key="7">
    <source>
        <dbReference type="Pfam" id="PF14693"/>
    </source>
</evidence>
<dbReference type="NCBIfam" id="TIGR00731">
    <property type="entry name" value="bL25_bact_ctc"/>
    <property type="match status" value="1"/>
</dbReference>
<feature type="domain" description="Large ribosomal subunit protein bL25 L25" evidence="6">
    <location>
        <begin position="7"/>
        <end position="93"/>
    </location>
</feature>
<dbReference type="SUPFAM" id="SSF50715">
    <property type="entry name" value="Ribosomal protein L25-like"/>
    <property type="match status" value="1"/>
</dbReference>
<evidence type="ECO:0000256" key="2">
    <source>
        <dbReference type="ARBA" id="ARBA00022884"/>
    </source>
</evidence>
<dbReference type="Proteomes" id="UP000463883">
    <property type="component" value="Chromosome"/>
</dbReference>
<dbReference type="PANTHER" id="PTHR33284">
    <property type="entry name" value="RIBOSOMAL PROTEIN L25/GLN-TRNA SYNTHETASE, ANTI-CODON-BINDING DOMAIN-CONTAINING PROTEIN"/>
    <property type="match status" value="1"/>
</dbReference>
<keyword evidence="1 5" id="KW-0699">rRNA-binding</keyword>
<keyword evidence="4 5" id="KW-0687">Ribonucleoprotein</keyword>
<dbReference type="Gene3D" id="2.40.240.10">
    <property type="entry name" value="Ribosomal Protein L25, Chain P"/>
    <property type="match status" value="1"/>
</dbReference>
<dbReference type="GO" id="GO:0008097">
    <property type="term" value="F:5S rRNA binding"/>
    <property type="evidence" value="ECO:0007669"/>
    <property type="project" value="InterPro"/>
</dbReference>
<dbReference type="PANTHER" id="PTHR33284:SF1">
    <property type="entry name" value="RIBOSOMAL PROTEIN L25_GLN-TRNA SYNTHETASE, ANTI-CODON-BINDING DOMAIN-CONTAINING PROTEIN"/>
    <property type="match status" value="1"/>
</dbReference>
<dbReference type="InterPro" id="IPR020056">
    <property type="entry name" value="Rbsml_bL25/Gln-tRNA_synth_N"/>
</dbReference>
<evidence type="ECO:0000256" key="4">
    <source>
        <dbReference type="ARBA" id="ARBA00023274"/>
    </source>
</evidence>
<dbReference type="Pfam" id="PF01386">
    <property type="entry name" value="Ribosomal_L25p"/>
    <property type="match status" value="1"/>
</dbReference>
<comment type="function">
    <text evidence="5">This is one of the proteins that binds to the 5S RNA in the ribosome where it forms part of the central protuberance.</text>
</comment>
<dbReference type="Pfam" id="PF14693">
    <property type="entry name" value="Ribosomal_TL5_C"/>
    <property type="match status" value="1"/>
</dbReference>
<dbReference type="GO" id="GO:0006412">
    <property type="term" value="P:translation"/>
    <property type="evidence" value="ECO:0007669"/>
    <property type="project" value="UniProtKB-UniRule"/>
</dbReference>
<dbReference type="InterPro" id="IPR020930">
    <property type="entry name" value="Ribosomal_uL5_bac-type"/>
</dbReference>
<dbReference type="InterPro" id="IPR011035">
    <property type="entry name" value="Ribosomal_bL25/Gln-tRNA_synth"/>
</dbReference>
<dbReference type="EMBL" id="CP047591">
    <property type="protein sequence ID" value="QHI73722.1"/>
    <property type="molecule type" value="Genomic_DNA"/>
</dbReference>
<dbReference type="Gene3D" id="2.170.120.20">
    <property type="entry name" value="Ribosomal protein L25, beta domain"/>
    <property type="match status" value="1"/>
</dbReference>
<evidence type="ECO:0000256" key="1">
    <source>
        <dbReference type="ARBA" id="ARBA00022730"/>
    </source>
</evidence>